<protein>
    <submittedName>
        <fullName evidence="2">Uncharacterized protein</fullName>
    </submittedName>
</protein>
<gene>
    <name evidence="2" type="ORF">EVAR_19170_1</name>
</gene>
<evidence type="ECO:0000313" key="2">
    <source>
        <dbReference type="EMBL" id="GBP40041.1"/>
    </source>
</evidence>
<organism evidence="2 3">
    <name type="scientific">Eumeta variegata</name>
    <name type="common">Bagworm moth</name>
    <name type="synonym">Eumeta japonica</name>
    <dbReference type="NCBI Taxonomy" id="151549"/>
    <lineage>
        <taxon>Eukaryota</taxon>
        <taxon>Metazoa</taxon>
        <taxon>Ecdysozoa</taxon>
        <taxon>Arthropoda</taxon>
        <taxon>Hexapoda</taxon>
        <taxon>Insecta</taxon>
        <taxon>Pterygota</taxon>
        <taxon>Neoptera</taxon>
        <taxon>Endopterygota</taxon>
        <taxon>Lepidoptera</taxon>
        <taxon>Glossata</taxon>
        <taxon>Ditrysia</taxon>
        <taxon>Tineoidea</taxon>
        <taxon>Psychidae</taxon>
        <taxon>Oiketicinae</taxon>
        <taxon>Eumeta</taxon>
    </lineage>
</organism>
<feature type="compositionally biased region" description="Low complexity" evidence="1">
    <location>
        <begin position="49"/>
        <end position="58"/>
    </location>
</feature>
<sequence>MPPRPAPPARFRRRDMCDLPPHAILTTIRDTVSCSWIFYSECRRVAARAAPSPRPALASHDPEARPPPLKTARTQKRSRPCRAPYT</sequence>
<reference evidence="2 3" key="1">
    <citation type="journal article" date="2019" name="Commun. Biol.">
        <title>The bagworm genome reveals a unique fibroin gene that provides high tensile strength.</title>
        <authorList>
            <person name="Kono N."/>
            <person name="Nakamura H."/>
            <person name="Ohtoshi R."/>
            <person name="Tomita M."/>
            <person name="Numata K."/>
            <person name="Arakawa K."/>
        </authorList>
    </citation>
    <scope>NUCLEOTIDE SEQUENCE [LARGE SCALE GENOMIC DNA]</scope>
</reference>
<proteinExistence type="predicted"/>
<keyword evidence="3" id="KW-1185">Reference proteome</keyword>
<dbReference type="AlphaFoldDB" id="A0A4C1VMZ3"/>
<feature type="region of interest" description="Disordered" evidence="1">
    <location>
        <begin position="49"/>
        <end position="86"/>
    </location>
</feature>
<comment type="caution">
    <text evidence="2">The sequence shown here is derived from an EMBL/GenBank/DDBJ whole genome shotgun (WGS) entry which is preliminary data.</text>
</comment>
<dbReference type="EMBL" id="BGZK01000375">
    <property type="protein sequence ID" value="GBP40041.1"/>
    <property type="molecule type" value="Genomic_DNA"/>
</dbReference>
<accession>A0A4C1VMZ3</accession>
<evidence type="ECO:0000313" key="3">
    <source>
        <dbReference type="Proteomes" id="UP000299102"/>
    </source>
</evidence>
<evidence type="ECO:0000256" key="1">
    <source>
        <dbReference type="SAM" id="MobiDB-lite"/>
    </source>
</evidence>
<name>A0A4C1VMZ3_EUMVA</name>
<dbReference type="Proteomes" id="UP000299102">
    <property type="component" value="Unassembled WGS sequence"/>
</dbReference>